<dbReference type="Proteomes" id="UP001274321">
    <property type="component" value="Unassembled WGS sequence"/>
</dbReference>
<reference evidence="2 3" key="1">
    <citation type="submission" date="2023-11" db="EMBL/GenBank/DDBJ databases">
        <authorList>
            <person name="Bao R."/>
        </authorList>
    </citation>
    <scope>NUCLEOTIDE SEQUENCE [LARGE SCALE GENOMIC DNA]</scope>
    <source>
        <strain evidence="2 3">PJ23</strain>
    </source>
</reference>
<dbReference type="InterPro" id="IPR041916">
    <property type="entry name" value="Anti_sigma_zinc_sf"/>
</dbReference>
<keyword evidence="1" id="KW-1133">Transmembrane helix</keyword>
<evidence type="ECO:0000256" key="1">
    <source>
        <dbReference type="SAM" id="Phobius"/>
    </source>
</evidence>
<organism evidence="2 3">
    <name type="scientific">Terrihabitans rhizophilus</name>
    <dbReference type="NCBI Taxonomy" id="3092662"/>
    <lineage>
        <taxon>Bacteria</taxon>
        <taxon>Pseudomonadati</taxon>
        <taxon>Pseudomonadota</taxon>
        <taxon>Alphaproteobacteria</taxon>
        <taxon>Hyphomicrobiales</taxon>
        <taxon>Terrihabitans</taxon>
    </lineage>
</organism>
<comment type="caution">
    <text evidence="2">The sequence shown here is derived from an EMBL/GenBank/DDBJ whole genome shotgun (WGS) entry which is preliminary data.</text>
</comment>
<dbReference type="Gene3D" id="1.10.10.1320">
    <property type="entry name" value="Anti-sigma factor, zinc-finger domain"/>
    <property type="match status" value="1"/>
</dbReference>
<sequence length="220" mass="23257">MTEHDDRAEISLLLPWYAAGTLDASTNSRVAAAIEQDPELARRLGDIREEAAEAIFLNESIAAPSRRAADRLFSAIEAEEPAARRVPAPRRRGFSEWLHDTLALARPQTLAFATVAAAAVIALQAVLLVVGSGERGGGFQTATAPTASTGTAGRILVSFAPEATVAEIEAVLRDAGASIVTGPEAGMYRLGFAGDQKMQNRVLQILRERPGIVRFAGPAS</sequence>
<keyword evidence="3" id="KW-1185">Reference proteome</keyword>
<evidence type="ECO:0000313" key="2">
    <source>
        <dbReference type="EMBL" id="MDX6804820.1"/>
    </source>
</evidence>
<gene>
    <name evidence="2" type="ORF">SCD90_01975</name>
</gene>
<keyword evidence="1" id="KW-0472">Membrane</keyword>
<accession>A0ABU4RM58</accession>
<keyword evidence="1" id="KW-0812">Transmembrane</keyword>
<evidence type="ECO:0000313" key="3">
    <source>
        <dbReference type="Proteomes" id="UP001274321"/>
    </source>
</evidence>
<dbReference type="RefSeq" id="WP_319842936.1">
    <property type="nucleotide sequence ID" value="NZ_JAXAFJ010000001.1"/>
</dbReference>
<protein>
    <recommendedName>
        <fullName evidence="4">Zf-HC2 domain-containing protein</fullName>
    </recommendedName>
</protein>
<name>A0ABU4RM58_9HYPH</name>
<feature type="transmembrane region" description="Helical" evidence="1">
    <location>
        <begin position="110"/>
        <end position="130"/>
    </location>
</feature>
<evidence type="ECO:0008006" key="4">
    <source>
        <dbReference type="Google" id="ProtNLM"/>
    </source>
</evidence>
<proteinExistence type="predicted"/>
<dbReference type="EMBL" id="JAXAFJ010000001">
    <property type="protein sequence ID" value="MDX6804820.1"/>
    <property type="molecule type" value="Genomic_DNA"/>
</dbReference>